<keyword evidence="3 7" id="KW-0812">Transmembrane</keyword>
<feature type="domain" description="Mechanosensitive ion channel MscS" evidence="8">
    <location>
        <begin position="285"/>
        <end position="355"/>
    </location>
</feature>
<evidence type="ECO:0000256" key="4">
    <source>
        <dbReference type="ARBA" id="ARBA00022989"/>
    </source>
</evidence>
<dbReference type="PANTHER" id="PTHR43634">
    <property type="entry name" value="OW CONDUCTANCE MECHANOSENSITIVE CHANNEL"/>
    <property type="match status" value="1"/>
</dbReference>
<dbReference type="EMBL" id="QPKB01000004">
    <property type="protein sequence ID" value="RWR83159.1"/>
    <property type="molecule type" value="Genomic_DNA"/>
</dbReference>
<protein>
    <submittedName>
        <fullName evidence="11">Mechanosensitive ion channel protein 2, chloroplastic-like protein</fullName>
    </submittedName>
</protein>
<feature type="compositionally biased region" description="Basic and acidic residues" evidence="6">
    <location>
        <begin position="561"/>
        <end position="574"/>
    </location>
</feature>
<feature type="region of interest" description="Disordered" evidence="6">
    <location>
        <begin position="511"/>
        <end position="652"/>
    </location>
</feature>
<dbReference type="InterPro" id="IPR057483">
    <property type="entry name" value="MSL2/3_TM_dom"/>
</dbReference>
<dbReference type="Pfam" id="PF24956">
    <property type="entry name" value="Msl2-3_C"/>
    <property type="match status" value="1"/>
</dbReference>
<dbReference type="SUPFAM" id="SSF50182">
    <property type="entry name" value="Sm-like ribonucleoproteins"/>
    <property type="match status" value="1"/>
</dbReference>
<organism evidence="11 12">
    <name type="scientific">Cinnamomum micranthum f. kanehirae</name>
    <dbReference type="NCBI Taxonomy" id="337451"/>
    <lineage>
        <taxon>Eukaryota</taxon>
        <taxon>Viridiplantae</taxon>
        <taxon>Streptophyta</taxon>
        <taxon>Embryophyta</taxon>
        <taxon>Tracheophyta</taxon>
        <taxon>Spermatophyta</taxon>
        <taxon>Magnoliopsida</taxon>
        <taxon>Magnoliidae</taxon>
        <taxon>Laurales</taxon>
        <taxon>Lauraceae</taxon>
        <taxon>Cinnamomum</taxon>
    </lineage>
</organism>
<name>A0A443NXC0_9MAGN</name>
<evidence type="ECO:0000259" key="8">
    <source>
        <dbReference type="Pfam" id="PF00924"/>
    </source>
</evidence>
<dbReference type="Pfam" id="PF00924">
    <property type="entry name" value="MS_channel_2nd"/>
    <property type="match status" value="1"/>
</dbReference>
<dbReference type="InterPro" id="IPR056876">
    <property type="entry name" value="Msl2-3_C"/>
</dbReference>
<feature type="transmembrane region" description="Helical" evidence="7">
    <location>
        <begin position="267"/>
        <end position="286"/>
    </location>
</feature>
<dbReference type="InterPro" id="IPR006685">
    <property type="entry name" value="MscS_channel_2nd"/>
</dbReference>
<feature type="region of interest" description="Disordered" evidence="6">
    <location>
        <begin position="696"/>
        <end position="727"/>
    </location>
</feature>
<dbReference type="Gene3D" id="2.30.30.60">
    <property type="match status" value="1"/>
</dbReference>
<accession>A0A443NXC0</accession>
<feature type="domain" description="Mechanosensitive channel protein 2/3 transmembrane" evidence="10">
    <location>
        <begin position="154"/>
        <end position="283"/>
    </location>
</feature>
<evidence type="ECO:0000256" key="7">
    <source>
        <dbReference type="SAM" id="Phobius"/>
    </source>
</evidence>
<feature type="transmembrane region" description="Helical" evidence="7">
    <location>
        <begin position="111"/>
        <end position="131"/>
    </location>
</feature>
<dbReference type="STRING" id="337451.A0A443NXC0"/>
<keyword evidence="5 7" id="KW-0472">Membrane</keyword>
<evidence type="ECO:0000259" key="10">
    <source>
        <dbReference type="Pfam" id="PF25237"/>
    </source>
</evidence>
<dbReference type="GO" id="GO:0016020">
    <property type="term" value="C:membrane"/>
    <property type="evidence" value="ECO:0007669"/>
    <property type="project" value="UniProtKB-SubCell"/>
</dbReference>
<evidence type="ECO:0000256" key="5">
    <source>
        <dbReference type="ARBA" id="ARBA00023136"/>
    </source>
</evidence>
<dbReference type="GO" id="GO:0055085">
    <property type="term" value="P:transmembrane transport"/>
    <property type="evidence" value="ECO:0007669"/>
    <property type="project" value="InterPro"/>
</dbReference>
<comment type="caution">
    <text evidence="11">The sequence shown here is derived from an EMBL/GenBank/DDBJ whole genome shotgun (WGS) entry which is preliminary data.</text>
</comment>
<dbReference type="Gene3D" id="1.10.287.1260">
    <property type="match status" value="1"/>
</dbReference>
<feature type="transmembrane region" description="Helical" evidence="7">
    <location>
        <begin position="239"/>
        <end position="260"/>
    </location>
</feature>
<evidence type="ECO:0000256" key="2">
    <source>
        <dbReference type="ARBA" id="ARBA00008017"/>
    </source>
</evidence>
<evidence type="ECO:0000256" key="3">
    <source>
        <dbReference type="ARBA" id="ARBA00022692"/>
    </source>
</evidence>
<dbReference type="OrthoDB" id="1676006at2759"/>
<comment type="similarity">
    <text evidence="2">Belongs to the MscS (TC 1.A.23) family.</text>
</comment>
<evidence type="ECO:0000256" key="6">
    <source>
        <dbReference type="SAM" id="MobiDB-lite"/>
    </source>
</evidence>
<sequence length="727" mass="81031">MPAATYLQFSHELGICKHSGAYGYSNQHKSMARKGRVHLLSFSLSSQSMRQDTWSLHLSDSIYQPLPLVPSRYNVFICRSFFRPGQANEIPVLKAAALALRRSYNSLHGSLLAVQLAPAVGIIAFALWGLGPLMHQSRYWFLHRNDSNWKSSSTHYVFTSYIRPLLLWTGVTLICRVLDPVILPSETSQVIKLRLLNFVRSLSTVLAFAYCFSRLILWAQKFFMESNDSNDARNMGFQFAGKALYTAVWVAAISLFMELLGFSTQKWITAGGLGTVLITLAGREILTNFLSSVMIHATRPFVVNEWIQTTIEGYEVSGCVEHVGWWSPTIIRGDDREAVHIPNHKFTVNVVRNLSQKTHWRIKTHIAVSHLDVNKINELDQVLVPKHSLLVLLVQNIVADMRKVLAKNPQVEQQRLHRRVFLDNIDPENQALMILVSCFVKTSHVEEYLCVKETILLDLLRVVRHHRARLATPIRTVQKIYADTEMENVSFSETIFTRARAATNRPFLLIEPPSRINSDDKAKARSMQSSEENLKAAVVSDLKDETSSPSDGSVKNSSDLKQSKKENSDVHPTAKTDGSSVAIPASTQPPNLQPEGQDLRGLNSEDNTLQRAAPEKPSVLSEPGNEKSDNSSPGAITHLKHESDKLPFARPSNARSTLEDNIVLGVALEGSKRMLPIELGMAPSPTAADVKELAACRNSNGTSSTEKESQISSAPGVMTGDQRDQER</sequence>
<comment type="subcellular location">
    <subcellularLocation>
        <location evidence="1">Membrane</location>
        <topology evidence="1">Multi-pass membrane protein</topology>
    </subcellularLocation>
</comment>
<feature type="domain" description="Mechanosensitive ion channel protein 2/3 C-terminal" evidence="9">
    <location>
        <begin position="394"/>
        <end position="464"/>
    </location>
</feature>
<keyword evidence="12" id="KW-1185">Reference proteome</keyword>
<dbReference type="InterPro" id="IPR010920">
    <property type="entry name" value="LSM_dom_sf"/>
</dbReference>
<evidence type="ECO:0000313" key="12">
    <source>
        <dbReference type="Proteomes" id="UP000283530"/>
    </source>
</evidence>
<gene>
    <name evidence="11" type="ORF">CKAN_01190600</name>
</gene>
<dbReference type="Pfam" id="PF25237">
    <property type="entry name" value="MSL2_3"/>
    <property type="match status" value="1"/>
</dbReference>
<feature type="compositionally biased region" description="Polar residues" evidence="6">
    <location>
        <begin position="547"/>
        <end position="560"/>
    </location>
</feature>
<reference evidence="11 12" key="1">
    <citation type="journal article" date="2019" name="Nat. Plants">
        <title>Stout camphor tree genome fills gaps in understanding of flowering plant genome evolution.</title>
        <authorList>
            <person name="Chaw S.M."/>
            <person name="Liu Y.C."/>
            <person name="Wu Y.W."/>
            <person name="Wang H.Y."/>
            <person name="Lin C.I."/>
            <person name="Wu C.S."/>
            <person name="Ke H.M."/>
            <person name="Chang L.Y."/>
            <person name="Hsu C.Y."/>
            <person name="Yang H.T."/>
            <person name="Sudianto E."/>
            <person name="Hsu M.H."/>
            <person name="Wu K.P."/>
            <person name="Wang L.N."/>
            <person name="Leebens-Mack J.H."/>
            <person name="Tsai I.J."/>
        </authorList>
    </citation>
    <scope>NUCLEOTIDE SEQUENCE [LARGE SCALE GENOMIC DNA]</scope>
    <source>
        <strain evidence="12">cv. Chaw 1501</strain>
        <tissue evidence="11">Young leaves</tissue>
    </source>
</reference>
<dbReference type="Proteomes" id="UP000283530">
    <property type="component" value="Unassembled WGS sequence"/>
</dbReference>
<evidence type="ECO:0000313" key="11">
    <source>
        <dbReference type="EMBL" id="RWR83159.1"/>
    </source>
</evidence>
<evidence type="ECO:0000256" key="1">
    <source>
        <dbReference type="ARBA" id="ARBA00004141"/>
    </source>
</evidence>
<keyword evidence="4 7" id="KW-1133">Transmembrane helix</keyword>
<proteinExistence type="inferred from homology"/>
<evidence type="ECO:0000259" key="9">
    <source>
        <dbReference type="Pfam" id="PF24956"/>
    </source>
</evidence>
<dbReference type="PANTHER" id="PTHR43634:SF2">
    <property type="entry name" value="LOW CONDUCTANCE MECHANOSENSITIVE CHANNEL YNAI"/>
    <property type="match status" value="1"/>
</dbReference>
<dbReference type="AlphaFoldDB" id="A0A443NXC0"/>
<feature type="transmembrane region" description="Helical" evidence="7">
    <location>
        <begin position="195"/>
        <end position="219"/>
    </location>
</feature>
<dbReference type="InterPro" id="IPR023408">
    <property type="entry name" value="MscS_beta-dom_sf"/>
</dbReference>
<dbReference type="InterPro" id="IPR045042">
    <property type="entry name" value="YnaI-like"/>
</dbReference>